<evidence type="ECO:0000256" key="11">
    <source>
        <dbReference type="RuleBase" id="RU004004"/>
    </source>
</evidence>
<dbReference type="InterPro" id="IPR051808">
    <property type="entry name" value="Type_IV_pilus_biogenesis"/>
</dbReference>
<dbReference type="Gene3D" id="3.30.1370.130">
    <property type="match status" value="1"/>
</dbReference>
<dbReference type="InterPro" id="IPR005644">
    <property type="entry name" value="NolW-like"/>
</dbReference>
<accession>A0A4R6YBN4</accession>
<gene>
    <name evidence="14" type="ORF">DFR44_10160</name>
</gene>
<evidence type="ECO:0000256" key="1">
    <source>
        <dbReference type="ARBA" id="ARBA00004442"/>
    </source>
</evidence>
<keyword evidence="4 11" id="KW-0813">Transport</keyword>
<comment type="similarity">
    <text evidence="2">Belongs to the bacterial secretin family. PilQ subfamily.</text>
</comment>
<dbReference type="PANTHER" id="PTHR30604:SF1">
    <property type="entry name" value="DNA UTILIZATION PROTEIN HOFQ"/>
    <property type="match status" value="1"/>
</dbReference>
<evidence type="ECO:0000256" key="7">
    <source>
        <dbReference type="ARBA" id="ARBA00023237"/>
    </source>
</evidence>
<comment type="subcellular location">
    <subcellularLocation>
        <location evidence="1 11">Cell outer membrane</location>
    </subcellularLocation>
</comment>
<dbReference type="SMART" id="SM00965">
    <property type="entry name" value="STN"/>
    <property type="match status" value="1"/>
</dbReference>
<dbReference type="InterPro" id="IPR038591">
    <property type="entry name" value="NolW-like_sf"/>
</dbReference>
<proteinExistence type="inferred from homology"/>
<dbReference type="InterPro" id="IPR013355">
    <property type="entry name" value="Pilus_4_PilQ"/>
</dbReference>
<evidence type="ECO:0000256" key="9">
    <source>
        <dbReference type="ARBA" id="ARBA00024678"/>
    </source>
</evidence>
<evidence type="ECO:0000256" key="2">
    <source>
        <dbReference type="ARBA" id="ARBA00006304"/>
    </source>
</evidence>
<comment type="caution">
    <text evidence="14">The sequence shown here is derived from an EMBL/GenBank/DDBJ whole genome shotgun (WGS) entry which is preliminary data.</text>
</comment>
<dbReference type="InterPro" id="IPR004845">
    <property type="entry name" value="T2SS_GspD_CS"/>
</dbReference>
<evidence type="ECO:0000256" key="5">
    <source>
        <dbReference type="ARBA" id="ARBA00022729"/>
    </source>
</evidence>
<keyword evidence="12" id="KW-1133">Transmembrane helix</keyword>
<keyword evidence="8" id="KW-0178">Competence</keyword>
<dbReference type="GO" id="GO:0009279">
    <property type="term" value="C:cell outer membrane"/>
    <property type="evidence" value="ECO:0007669"/>
    <property type="project" value="UniProtKB-SubCell"/>
</dbReference>
<dbReference type="Pfam" id="PF07660">
    <property type="entry name" value="STN"/>
    <property type="match status" value="1"/>
</dbReference>
<evidence type="ECO:0000313" key="14">
    <source>
        <dbReference type="EMBL" id="TDR33011.1"/>
    </source>
</evidence>
<keyword evidence="7" id="KW-0998">Cell outer membrane</keyword>
<dbReference type="AlphaFoldDB" id="A0A4R6YBN4"/>
<dbReference type="PRINTS" id="PR00811">
    <property type="entry name" value="BCTERIALGSPD"/>
</dbReference>
<evidence type="ECO:0000313" key="15">
    <source>
        <dbReference type="Proteomes" id="UP000294480"/>
    </source>
</evidence>
<evidence type="ECO:0000259" key="13">
    <source>
        <dbReference type="SMART" id="SM00965"/>
    </source>
</evidence>
<organism evidence="14 15">
    <name type="scientific">Hydromonas duriensis</name>
    <dbReference type="NCBI Taxonomy" id="1527608"/>
    <lineage>
        <taxon>Bacteria</taxon>
        <taxon>Pseudomonadati</taxon>
        <taxon>Pseudomonadota</taxon>
        <taxon>Betaproteobacteria</taxon>
        <taxon>Burkholderiales</taxon>
        <taxon>Burkholderiaceae</taxon>
        <taxon>Hydromonas</taxon>
    </lineage>
</organism>
<dbReference type="InterPro" id="IPR004846">
    <property type="entry name" value="T2SS/T3SS_dom"/>
</dbReference>
<dbReference type="Gene3D" id="3.30.1370.120">
    <property type="match status" value="1"/>
</dbReference>
<evidence type="ECO:0000256" key="12">
    <source>
        <dbReference type="SAM" id="Phobius"/>
    </source>
</evidence>
<comment type="subunit">
    <text evidence="10">Homododecamer. Tetramer of trimer.</text>
</comment>
<evidence type="ECO:0000256" key="8">
    <source>
        <dbReference type="ARBA" id="ARBA00023287"/>
    </source>
</evidence>
<evidence type="ECO:0000256" key="4">
    <source>
        <dbReference type="ARBA" id="ARBA00022448"/>
    </source>
</evidence>
<evidence type="ECO:0000256" key="10">
    <source>
        <dbReference type="ARBA" id="ARBA00025897"/>
    </source>
</evidence>
<keyword evidence="6 12" id="KW-0472">Membrane</keyword>
<comment type="function">
    <text evidence="9">Required for type IV pilus biogenesis and competence. Could function as a pore for exit of the pilus but also as a channel for entry of heme and antimicrobial agents and uptake of transforming DNA.</text>
</comment>
<dbReference type="Pfam" id="PF00263">
    <property type="entry name" value="Secretin"/>
    <property type="match status" value="1"/>
</dbReference>
<sequence>MGEIKRHYSKHSLPLYKQELVSHVHGLSFGLLMILCAPFSALAQTVEQSLSTFSQSASSNETTKRMAFAFQDVPVRALLQVLGETAGVNIVADDSITGTVSLNLKEATWKQALDVIARAKRLRVEQNDNTYFVSADDLSLSSSDDGSGSVTYGSHGQSDVIQLQYQKAEDVRRMIGSDGQRLLSKQGAVTADALTNQLVVQDSPSRVAQIRQLMNKIDVPARQVLIEARIVEADDSFSRSLGVKLGFNDASHSGFTQVSDPLDSSKNISVPVRSGVTFGNNMLNVLGATGQVNTTTVGNMINFPASSNSMGTPAASLALSLYSSGLSRFVNLEVSALETDGKGKVISSPRVVTSNNVTAVIEQGTEIPYQQQANSSGATSVSFRKASLRLEVTPQITPKGDVVMDVDVSKDSVGTLTSAGYTINTKHVKTQVKIENGGTVVIGGIYQEASDKRVEKVPLLGDLPLLGHLFKNTNKSTSKTELLIFLTPHVLDEQGHSLPVSGSKVARFEP</sequence>
<dbReference type="EMBL" id="SNZE01000001">
    <property type="protein sequence ID" value="TDR33011.1"/>
    <property type="molecule type" value="Genomic_DNA"/>
</dbReference>
<feature type="transmembrane region" description="Helical" evidence="12">
    <location>
        <begin position="20"/>
        <end position="43"/>
    </location>
</feature>
<evidence type="ECO:0000256" key="6">
    <source>
        <dbReference type="ARBA" id="ARBA00023136"/>
    </source>
</evidence>
<dbReference type="InterPro" id="IPR001775">
    <property type="entry name" value="GspD/PilQ"/>
</dbReference>
<dbReference type="GO" id="GO:0009306">
    <property type="term" value="P:protein secretion"/>
    <property type="evidence" value="ECO:0007669"/>
    <property type="project" value="InterPro"/>
</dbReference>
<dbReference type="RefSeq" id="WP_162845098.1">
    <property type="nucleotide sequence ID" value="NZ_SNZE01000001.1"/>
</dbReference>
<name>A0A4R6YBN4_9BURK</name>
<dbReference type="GO" id="GO:0030420">
    <property type="term" value="P:establishment of competence for transformation"/>
    <property type="evidence" value="ECO:0007669"/>
    <property type="project" value="UniProtKB-KW"/>
</dbReference>
<evidence type="ECO:0000256" key="3">
    <source>
        <dbReference type="ARBA" id="ARBA00014124"/>
    </source>
</evidence>
<dbReference type="Proteomes" id="UP000294480">
    <property type="component" value="Unassembled WGS sequence"/>
</dbReference>
<reference evidence="14 15" key="1">
    <citation type="submission" date="2019-03" db="EMBL/GenBank/DDBJ databases">
        <title>Genomic Encyclopedia of Type Strains, Phase IV (KMG-IV): sequencing the most valuable type-strain genomes for metagenomic binning, comparative biology and taxonomic classification.</title>
        <authorList>
            <person name="Goeker M."/>
        </authorList>
    </citation>
    <scope>NUCLEOTIDE SEQUENCE [LARGE SCALE GENOMIC DNA]</scope>
    <source>
        <strain evidence="14 15">DSM 102852</strain>
    </source>
</reference>
<keyword evidence="5" id="KW-0732">Signal</keyword>
<dbReference type="InterPro" id="IPR011662">
    <property type="entry name" value="Secretin/TonB_short_N"/>
</dbReference>
<keyword evidence="15" id="KW-1185">Reference proteome</keyword>
<keyword evidence="12" id="KW-0812">Transmembrane</keyword>
<dbReference type="Pfam" id="PF03958">
    <property type="entry name" value="Secretin_N"/>
    <property type="match status" value="1"/>
</dbReference>
<protein>
    <recommendedName>
        <fullName evidence="3">Type IV pilus biogenesis and competence protein PilQ</fullName>
    </recommendedName>
</protein>
<dbReference type="PANTHER" id="PTHR30604">
    <property type="entry name" value="PROTEIN TRANSPORT PROTEIN HOFQ"/>
    <property type="match status" value="1"/>
</dbReference>
<dbReference type="PROSITE" id="PS00875">
    <property type="entry name" value="T2SP_D"/>
    <property type="match status" value="1"/>
</dbReference>
<dbReference type="NCBIfam" id="TIGR02515">
    <property type="entry name" value="IV_pilus_PilQ"/>
    <property type="match status" value="1"/>
</dbReference>
<feature type="domain" description="Secretin/TonB short N-terminal" evidence="13">
    <location>
        <begin position="88"/>
        <end position="136"/>
    </location>
</feature>